<organism evidence="10">
    <name type="scientific">Caldithrix abyssi</name>
    <dbReference type="NCBI Taxonomy" id="187145"/>
    <lineage>
        <taxon>Bacteria</taxon>
        <taxon>Pseudomonadati</taxon>
        <taxon>Calditrichota</taxon>
        <taxon>Calditrichia</taxon>
        <taxon>Calditrichales</taxon>
        <taxon>Calditrichaceae</taxon>
        <taxon>Caldithrix</taxon>
    </lineage>
</organism>
<evidence type="ECO:0000256" key="5">
    <source>
        <dbReference type="ARBA" id="ARBA00022800"/>
    </source>
</evidence>
<gene>
    <name evidence="10" type="ORF">ENL21_06930</name>
</gene>
<dbReference type="EMBL" id="DRTD01000512">
    <property type="protein sequence ID" value="HHE55499.1"/>
    <property type="molecule type" value="Genomic_DNA"/>
</dbReference>
<dbReference type="InterPro" id="IPR036025">
    <property type="entry name" value="RtcB-like_sf"/>
</dbReference>
<dbReference type="GO" id="GO:0042245">
    <property type="term" value="P:RNA repair"/>
    <property type="evidence" value="ECO:0007669"/>
    <property type="project" value="UniProtKB-KW"/>
</dbReference>
<dbReference type="Pfam" id="PF01139">
    <property type="entry name" value="RtcB"/>
    <property type="match status" value="1"/>
</dbReference>
<keyword evidence="5" id="KW-0692">RNA repair</keyword>
<evidence type="ECO:0000256" key="3">
    <source>
        <dbReference type="ARBA" id="ARBA00022723"/>
    </source>
</evidence>
<evidence type="ECO:0000256" key="8">
    <source>
        <dbReference type="ARBA" id="ARBA00047746"/>
    </source>
</evidence>
<keyword evidence="3 9" id="KW-0479">Metal-binding</keyword>
<evidence type="ECO:0000256" key="2">
    <source>
        <dbReference type="ARBA" id="ARBA00022598"/>
    </source>
</evidence>
<comment type="catalytic activity">
    <reaction evidence="8">
        <text>a 3'-end 3'-phospho-ribonucleotide-RNA + a 5'-end dephospho-ribonucleoside-RNA + GTP = a ribonucleotidyl-ribonucleotide-RNA + GMP + diphosphate</text>
        <dbReference type="Rhea" id="RHEA:68076"/>
        <dbReference type="Rhea" id="RHEA-COMP:10463"/>
        <dbReference type="Rhea" id="RHEA-COMP:13936"/>
        <dbReference type="Rhea" id="RHEA-COMP:17355"/>
        <dbReference type="ChEBI" id="CHEBI:33019"/>
        <dbReference type="ChEBI" id="CHEBI:37565"/>
        <dbReference type="ChEBI" id="CHEBI:58115"/>
        <dbReference type="ChEBI" id="CHEBI:83062"/>
        <dbReference type="ChEBI" id="CHEBI:138284"/>
        <dbReference type="ChEBI" id="CHEBI:173118"/>
        <dbReference type="EC" id="6.5.1.8"/>
    </reaction>
</comment>
<dbReference type="PANTHER" id="PTHR11118:SF1">
    <property type="entry name" value="RNA-SPLICING LIGASE RTCB HOMOLOG"/>
    <property type="match status" value="1"/>
</dbReference>
<keyword evidence="6" id="KW-0342">GTP-binding</keyword>
<dbReference type="GO" id="GO:0003972">
    <property type="term" value="F:RNA ligase (ATP) activity"/>
    <property type="evidence" value="ECO:0007669"/>
    <property type="project" value="TreeGrafter"/>
</dbReference>
<dbReference type="InterPro" id="IPR001233">
    <property type="entry name" value="RtcB"/>
</dbReference>
<dbReference type="GO" id="GO:0046872">
    <property type="term" value="F:metal ion binding"/>
    <property type="evidence" value="ECO:0007669"/>
    <property type="project" value="UniProtKB-KW"/>
</dbReference>
<accession>A0A7V5H437</accession>
<feature type="non-terminal residue" evidence="10">
    <location>
        <position position="167"/>
    </location>
</feature>
<evidence type="ECO:0000256" key="7">
    <source>
        <dbReference type="ARBA" id="ARBA00023211"/>
    </source>
</evidence>
<dbReference type="GO" id="GO:0170057">
    <property type="term" value="F:RNA ligase (GTP) activity"/>
    <property type="evidence" value="ECO:0007669"/>
    <property type="project" value="UniProtKB-EC"/>
</dbReference>
<protein>
    <recommendedName>
        <fullName evidence="1">3'-phosphate/5'-hydroxy nucleic acid ligase</fullName>
        <ecNumber evidence="1">6.5.1.8</ecNumber>
    </recommendedName>
</protein>
<dbReference type="PANTHER" id="PTHR11118">
    <property type="entry name" value="RNA-SPLICING LIGASE RTCB HOMOLOG"/>
    <property type="match status" value="1"/>
</dbReference>
<dbReference type="EC" id="6.5.1.8" evidence="1"/>
<name>A0A7V5H437_CALAY</name>
<dbReference type="Gene3D" id="3.90.1860.10">
    <property type="entry name" value="tRNA-splicing ligase RtcB"/>
    <property type="match status" value="1"/>
</dbReference>
<dbReference type="GO" id="GO:0005525">
    <property type="term" value="F:GTP binding"/>
    <property type="evidence" value="ECO:0007669"/>
    <property type="project" value="UniProtKB-KW"/>
</dbReference>
<keyword evidence="2 10" id="KW-0436">Ligase</keyword>
<evidence type="ECO:0000256" key="4">
    <source>
        <dbReference type="ARBA" id="ARBA00022741"/>
    </source>
</evidence>
<comment type="caution">
    <text evidence="10">The sequence shown here is derived from an EMBL/GenBank/DDBJ whole genome shotgun (WGS) entry which is preliminary data.</text>
</comment>
<evidence type="ECO:0000256" key="9">
    <source>
        <dbReference type="PIRSR" id="PIRSR601233-3"/>
    </source>
</evidence>
<dbReference type="GO" id="GO:0006396">
    <property type="term" value="P:RNA processing"/>
    <property type="evidence" value="ECO:0007669"/>
    <property type="project" value="InterPro"/>
</dbReference>
<comment type="cofactor">
    <cofactor evidence="9">
        <name>Mn(2+)</name>
        <dbReference type="ChEBI" id="CHEBI:29035"/>
    </cofactor>
    <text evidence="9">Binds 2 manganese ions per subunit.</text>
</comment>
<dbReference type="PROSITE" id="PS01288">
    <property type="entry name" value="UPF0027"/>
    <property type="match status" value="1"/>
</dbReference>
<keyword evidence="7 9" id="KW-0464">Manganese</keyword>
<evidence type="ECO:0000256" key="1">
    <source>
        <dbReference type="ARBA" id="ARBA00012726"/>
    </source>
</evidence>
<dbReference type="SUPFAM" id="SSF103365">
    <property type="entry name" value="Hypothetical protein PH1602"/>
    <property type="match status" value="1"/>
</dbReference>
<proteinExistence type="predicted"/>
<evidence type="ECO:0000313" key="10">
    <source>
        <dbReference type="EMBL" id="HHE55499.1"/>
    </source>
</evidence>
<dbReference type="Proteomes" id="UP000886111">
    <property type="component" value="Unassembled WGS sequence"/>
</dbReference>
<feature type="binding site" evidence="9">
    <location>
        <position position="98"/>
    </location>
    <ligand>
        <name>Mn(2+)</name>
        <dbReference type="ChEBI" id="CHEBI:29035"/>
        <label>1</label>
    </ligand>
</feature>
<reference evidence="10" key="1">
    <citation type="journal article" date="2020" name="mSystems">
        <title>Genome- and Community-Level Interaction Insights into Carbon Utilization and Element Cycling Functions of Hydrothermarchaeota in Hydrothermal Sediment.</title>
        <authorList>
            <person name="Zhou Z."/>
            <person name="Liu Y."/>
            <person name="Xu W."/>
            <person name="Pan J."/>
            <person name="Luo Z.H."/>
            <person name="Li M."/>
        </authorList>
    </citation>
    <scope>NUCLEOTIDE SEQUENCE [LARGE SCALE GENOMIC DNA]</scope>
    <source>
        <strain evidence="10">HyVt-76</strain>
    </source>
</reference>
<dbReference type="AlphaFoldDB" id="A0A7V5H437"/>
<keyword evidence="4" id="KW-0547">Nucleotide-binding</keyword>
<evidence type="ECO:0000256" key="6">
    <source>
        <dbReference type="ARBA" id="ARBA00023134"/>
    </source>
</evidence>
<sequence>MGKSKIPIEKIDDNLFEIKPFGGMLKPGRIYASDEMIAGLLEEEAPLQQVINVAHLPGIEKYSLAMPDIHWGYGFPIGGVAATDWKEGVISPGGVGYDINCGMRLAATGLTESEVKKRLQKLVEELFKTIPTGVGASHAIKKLSKNELKKVAHEGVNWVVEQGFGQA</sequence>